<dbReference type="RefSeq" id="WP_136542393.1">
    <property type="nucleotide sequence ID" value="NZ_STGU01000010.1"/>
</dbReference>
<feature type="chain" id="PRO_5020432535" description="Lipoprotein" evidence="2">
    <location>
        <begin position="18"/>
        <end position="69"/>
    </location>
</feature>
<evidence type="ECO:0000313" key="3">
    <source>
        <dbReference type="EMBL" id="THV33749.1"/>
    </source>
</evidence>
<reference evidence="3 4" key="1">
    <citation type="submission" date="2019-04" db="EMBL/GenBank/DDBJ databases">
        <title>genome sequence of strain W3.</title>
        <authorList>
            <person name="Gao J."/>
            <person name="Sun J."/>
        </authorList>
    </citation>
    <scope>NUCLEOTIDE SEQUENCE [LARGE SCALE GENOMIC DNA]</scope>
    <source>
        <strain evidence="3 4">W3</strain>
    </source>
</reference>
<name>A0A4S8PZP8_9HYPH</name>
<evidence type="ECO:0000256" key="1">
    <source>
        <dbReference type="SAM" id="MobiDB-lite"/>
    </source>
</evidence>
<organism evidence="3 4">
    <name type="scientific">Rhizobium rosettiformans W3</name>
    <dbReference type="NCBI Taxonomy" id="538378"/>
    <lineage>
        <taxon>Bacteria</taxon>
        <taxon>Pseudomonadati</taxon>
        <taxon>Pseudomonadota</taxon>
        <taxon>Alphaproteobacteria</taxon>
        <taxon>Hyphomicrobiales</taxon>
        <taxon>Rhizobiaceae</taxon>
        <taxon>Rhizobium/Agrobacterium group</taxon>
        <taxon>Rhizobium</taxon>
    </lineage>
</organism>
<comment type="caution">
    <text evidence="3">The sequence shown here is derived from an EMBL/GenBank/DDBJ whole genome shotgun (WGS) entry which is preliminary data.</text>
</comment>
<dbReference type="AlphaFoldDB" id="A0A4S8PZP8"/>
<dbReference type="EMBL" id="STGU01000010">
    <property type="protein sequence ID" value="THV33749.1"/>
    <property type="molecule type" value="Genomic_DNA"/>
</dbReference>
<evidence type="ECO:0000313" key="4">
    <source>
        <dbReference type="Proteomes" id="UP000307378"/>
    </source>
</evidence>
<dbReference type="PROSITE" id="PS51257">
    <property type="entry name" value="PROKAR_LIPOPROTEIN"/>
    <property type="match status" value="1"/>
</dbReference>
<accession>A0A4S8PZP8</accession>
<dbReference type="Proteomes" id="UP000307378">
    <property type="component" value="Unassembled WGS sequence"/>
</dbReference>
<feature type="region of interest" description="Disordered" evidence="1">
    <location>
        <begin position="19"/>
        <end position="69"/>
    </location>
</feature>
<keyword evidence="2" id="KW-0732">Signal</keyword>
<proteinExistence type="predicted"/>
<gene>
    <name evidence="3" type="ORF">FAA86_17155</name>
</gene>
<protein>
    <recommendedName>
        <fullName evidence="5">Lipoprotein</fullName>
    </recommendedName>
</protein>
<feature type="signal peptide" evidence="2">
    <location>
        <begin position="1"/>
        <end position="17"/>
    </location>
</feature>
<evidence type="ECO:0008006" key="5">
    <source>
        <dbReference type="Google" id="ProtNLM"/>
    </source>
</evidence>
<evidence type="ECO:0000256" key="2">
    <source>
        <dbReference type="SAM" id="SignalP"/>
    </source>
</evidence>
<sequence length="69" mass="6899">MKLIKIAAVFATVGLLAACGDSSNNRSGTTSEERTTTGTLPAMETDSDPTPQTGTGGAGQSRPSGQTTP</sequence>